<dbReference type="InterPro" id="IPR036259">
    <property type="entry name" value="MFS_trans_sf"/>
</dbReference>
<keyword evidence="5 6" id="KW-0472">Membrane</keyword>
<dbReference type="InterPro" id="IPR000109">
    <property type="entry name" value="POT_fam"/>
</dbReference>
<evidence type="ECO:0000256" key="4">
    <source>
        <dbReference type="ARBA" id="ARBA00022989"/>
    </source>
</evidence>
<dbReference type="GO" id="GO:0016020">
    <property type="term" value="C:membrane"/>
    <property type="evidence" value="ECO:0007669"/>
    <property type="project" value="UniProtKB-SubCell"/>
</dbReference>
<dbReference type="GeneID" id="27719329"/>
<reference evidence="7 8" key="1">
    <citation type="journal article" date="2014" name="Genome Announc.">
        <title>Draft genome sequence of the pathogenic fungus Scedosporium apiospermum.</title>
        <authorList>
            <person name="Vandeputte P."/>
            <person name="Ghamrawi S."/>
            <person name="Rechenmann M."/>
            <person name="Iltis A."/>
            <person name="Giraud S."/>
            <person name="Fleury M."/>
            <person name="Thornton C."/>
            <person name="Delhaes L."/>
            <person name="Meyer W."/>
            <person name="Papon N."/>
            <person name="Bouchara J.P."/>
        </authorList>
    </citation>
    <scope>NUCLEOTIDE SEQUENCE [LARGE SCALE GENOMIC DNA]</scope>
    <source>
        <strain evidence="7 8">IHEM 14462</strain>
    </source>
</reference>
<comment type="caution">
    <text evidence="7">The sequence shown here is derived from an EMBL/GenBank/DDBJ whole genome shotgun (WGS) entry which is preliminary data.</text>
</comment>
<evidence type="ECO:0000256" key="3">
    <source>
        <dbReference type="ARBA" id="ARBA00022692"/>
    </source>
</evidence>
<accession>A0A084FWH9</accession>
<dbReference type="PANTHER" id="PTHR11654">
    <property type="entry name" value="OLIGOPEPTIDE TRANSPORTER-RELATED"/>
    <property type="match status" value="1"/>
</dbReference>
<comment type="subcellular location">
    <subcellularLocation>
        <location evidence="1">Membrane</location>
        <topology evidence="1">Multi-pass membrane protein</topology>
    </subcellularLocation>
</comment>
<dbReference type="HOGENOM" id="CLU_1415933_0_0_1"/>
<dbReference type="EMBL" id="JOWA01000154">
    <property type="protein sequence ID" value="KEZ39441.1"/>
    <property type="molecule type" value="Genomic_DNA"/>
</dbReference>
<evidence type="ECO:0000256" key="2">
    <source>
        <dbReference type="ARBA" id="ARBA00005982"/>
    </source>
</evidence>
<feature type="transmembrane region" description="Helical" evidence="6">
    <location>
        <begin position="66"/>
        <end position="82"/>
    </location>
</feature>
<dbReference type="RefSeq" id="XP_016639240.1">
    <property type="nucleotide sequence ID" value="XM_016783804.1"/>
</dbReference>
<gene>
    <name evidence="7" type="ORF">SAPIO_CDS10160</name>
</gene>
<keyword evidence="3 6" id="KW-0812">Transmembrane</keyword>
<dbReference type="KEGG" id="sapo:SAPIO_CDS10160"/>
<evidence type="ECO:0000313" key="7">
    <source>
        <dbReference type="EMBL" id="KEZ39441.1"/>
    </source>
</evidence>
<dbReference type="VEuPathDB" id="FungiDB:SAPIO_CDS10160"/>
<dbReference type="GO" id="GO:0022857">
    <property type="term" value="F:transmembrane transporter activity"/>
    <property type="evidence" value="ECO:0007669"/>
    <property type="project" value="InterPro"/>
</dbReference>
<dbReference type="Proteomes" id="UP000028545">
    <property type="component" value="Unassembled WGS sequence"/>
</dbReference>
<dbReference type="Gene3D" id="1.20.1250.20">
    <property type="entry name" value="MFS general substrate transporter like domains"/>
    <property type="match status" value="1"/>
</dbReference>
<organism evidence="7 8">
    <name type="scientific">Pseudallescheria apiosperma</name>
    <name type="common">Scedosporium apiospermum</name>
    <dbReference type="NCBI Taxonomy" id="563466"/>
    <lineage>
        <taxon>Eukaryota</taxon>
        <taxon>Fungi</taxon>
        <taxon>Dikarya</taxon>
        <taxon>Ascomycota</taxon>
        <taxon>Pezizomycotina</taxon>
        <taxon>Sordariomycetes</taxon>
        <taxon>Hypocreomycetidae</taxon>
        <taxon>Microascales</taxon>
        <taxon>Microascaceae</taxon>
        <taxon>Scedosporium</taxon>
    </lineage>
</organism>
<evidence type="ECO:0000313" key="8">
    <source>
        <dbReference type="Proteomes" id="UP000028545"/>
    </source>
</evidence>
<dbReference type="OMA" id="VAMTERF"/>
<dbReference type="OrthoDB" id="8904098at2759"/>
<name>A0A084FWH9_PSEDA</name>
<evidence type="ECO:0000256" key="5">
    <source>
        <dbReference type="ARBA" id="ARBA00023136"/>
    </source>
</evidence>
<keyword evidence="4 6" id="KW-1133">Transmembrane helix</keyword>
<sequence>MPASQFEKHGRTVPWDEQYVEDLSQALQACKVWAIYPIVWLCYEQNQTNLVSQSGQMITYGIPNDAVSSLNPIFVLVVVPLFERCVYPYMHKAKLDPRPTVRMTLGFALIAVSMAIAAGVQQIVYNAAPCYDRPLECPASNNGKIPNQASFLLQIPVHIVGAIGEVLWSVSGSEYAYNKAAPHMKSTLQAVT</sequence>
<dbReference type="AlphaFoldDB" id="A0A084FWH9"/>
<protein>
    <submittedName>
        <fullName evidence="7">Uncharacterized protein</fullName>
    </submittedName>
</protein>
<feature type="transmembrane region" description="Helical" evidence="6">
    <location>
        <begin position="103"/>
        <end position="125"/>
    </location>
</feature>
<proteinExistence type="inferred from homology"/>
<evidence type="ECO:0000256" key="1">
    <source>
        <dbReference type="ARBA" id="ARBA00004141"/>
    </source>
</evidence>
<keyword evidence="8" id="KW-1185">Reference proteome</keyword>
<comment type="similarity">
    <text evidence="2">Belongs to the major facilitator superfamily. Proton-dependent oligopeptide transporter (POT/PTR) (TC 2.A.17) family.</text>
</comment>
<dbReference type="Pfam" id="PF00854">
    <property type="entry name" value="PTR2"/>
    <property type="match status" value="1"/>
</dbReference>
<evidence type="ECO:0000256" key="6">
    <source>
        <dbReference type="SAM" id="Phobius"/>
    </source>
</evidence>